<comment type="similarity">
    <text evidence="1 8">Belongs to the beta-class carbonic anhydrase family.</text>
</comment>
<dbReference type="AlphaFoldDB" id="A0A6I6DNU0"/>
<evidence type="ECO:0000313" key="10">
    <source>
        <dbReference type="Proteomes" id="UP000422989"/>
    </source>
</evidence>
<evidence type="ECO:0000256" key="2">
    <source>
        <dbReference type="ARBA" id="ARBA00012925"/>
    </source>
</evidence>
<name>A0A6I6DNU0_9MICO</name>
<feature type="binding site" evidence="7">
    <location>
        <position position="52"/>
    </location>
    <ligand>
        <name>Zn(2+)</name>
        <dbReference type="ChEBI" id="CHEBI:29105"/>
    </ligand>
</feature>
<evidence type="ECO:0000256" key="1">
    <source>
        <dbReference type="ARBA" id="ARBA00006217"/>
    </source>
</evidence>
<keyword evidence="10" id="KW-1185">Reference proteome</keyword>
<sequence>MSERLTPAQAWEKMLAGNSRFVAGTPAHPHQDVERRNELATGQTPLATLFGCSDSRLAAEIIFDLGLGDLFVVRNAGQVPGESIVGSLEYAVEILQVPLLVVLGHDSCGAVRAAIDSTGAEAPVLPPHIWRQISPIVPAVHSALRETEGATAETVDAELVGRLHVRDTIDWILQSSELISRAVNSGRLGIVGANYRLADGTAVPHVTMGIAADVAV</sequence>
<dbReference type="GO" id="GO:0015976">
    <property type="term" value="P:carbon utilization"/>
    <property type="evidence" value="ECO:0007669"/>
    <property type="project" value="InterPro"/>
</dbReference>
<evidence type="ECO:0000256" key="7">
    <source>
        <dbReference type="PIRSR" id="PIRSR601765-1"/>
    </source>
</evidence>
<organism evidence="9 10">
    <name type="scientific">Microbacterium oryzae</name>
    <dbReference type="NCBI Taxonomy" id="743009"/>
    <lineage>
        <taxon>Bacteria</taxon>
        <taxon>Bacillati</taxon>
        <taxon>Actinomycetota</taxon>
        <taxon>Actinomycetes</taxon>
        <taxon>Micrococcales</taxon>
        <taxon>Microbacteriaceae</taxon>
        <taxon>Microbacterium</taxon>
    </lineage>
</organism>
<protein>
    <recommendedName>
        <fullName evidence="2 8">Carbonic anhydrase</fullName>
        <ecNumber evidence="2 8">4.2.1.1</ecNumber>
    </recommendedName>
    <alternativeName>
        <fullName evidence="8">Carbonate dehydratase</fullName>
    </alternativeName>
</protein>
<dbReference type="CDD" id="cd03378">
    <property type="entry name" value="beta_CA_cladeC"/>
    <property type="match status" value="1"/>
</dbReference>
<evidence type="ECO:0000313" key="9">
    <source>
        <dbReference type="EMBL" id="QGU26472.1"/>
    </source>
</evidence>
<dbReference type="OrthoDB" id="9797527at2"/>
<evidence type="ECO:0000256" key="4">
    <source>
        <dbReference type="ARBA" id="ARBA00023239"/>
    </source>
</evidence>
<evidence type="ECO:0000256" key="5">
    <source>
        <dbReference type="ARBA" id="ARBA00024993"/>
    </source>
</evidence>
<dbReference type="EMBL" id="CP032550">
    <property type="protein sequence ID" value="QGU26472.1"/>
    <property type="molecule type" value="Genomic_DNA"/>
</dbReference>
<proteinExistence type="inferred from homology"/>
<dbReference type="GO" id="GO:0008270">
    <property type="term" value="F:zinc ion binding"/>
    <property type="evidence" value="ECO:0007669"/>
    <property type="project" value="UniProtKB-UniRule"/>
</dbReference>
<dbReference type="PROSITE" id="PS00705">
    <property type="entry name" value="PROK_CO2_ANHYDRASE_2"/>
    <property type="match status" value="1"/>
</dbReference>
<comment type="cofactor">
    <cofactor evidence="7">
        <name>Zn(2+)</name>
        <dbReference type="ChEBI" id="CHEBI:29105"/>
    </cofactor>
    <text evidence="7">Binds 1 zinc ion per subunit.</text>
</comment>
<evidence type="ECO:0000256" key="6">
    <source>
        <dbReference type="ARBA" id="ARBA00048348"/>
    </source>
</evidence>
<dbReference type="InterPro" id="IPR015892">
    <property type="entry name" value="Carbonic_anhydrase_CS"/>
</dbReference>
<evidence type="ECO:0000256" key="8">
    <source>
        <dbReference type="RuleBase" id="RU003956"/>
    </source>
</evidence>
<keyword evidence="7" id="KW-0479">Metal-binding</keyword>
<accession>A0A6I6DNU0</accession>
<dbReference type="Proteomes" id="UP000422989">
    <property type="component" value="Chromosome"/>
</dbReference>
<comment type="function">
    <text evidence="5">Catalyzes the reversible hydration of carbon dioxide to form bicarbonate.</text>
</comment>
<dbReference type="Gene3D" id="3.40.1050.10">
    <property type="entry name" value="Carbonic anhydrase"/>
    <property type="match status" value="1"/>
</dbReference>
<feature type="binding site" evidence="7">
    <location>
        <position position="108"/>
    </location>
    <ligand>
        <name>Zn(2+)</name>
        <dbReference type="ChEBI" id="CHEBI:29105"/>
    </ligand>
</feature>
<dbReference type="Pfam" id="PF00484">
    <property type="entry name" value="Pro_CA"/>
    <property type="match status" value="1"/>
</dbReference>
<comment type="function">
    <text evidence="8">Reversible hydration of carbon dioxide.</text>
</comment>
<feature type="binding site" evidence="7">
    <location>
        <position position="105"/>
    </location>
    <ligand>
        <name>Zn(2+)</name>
        <dbReference type="ChEBI" id="CHEBI:29105"/>
    </ligand>
</feature>
<comment type="catalytic activity">
    <reaction evidence="6 8">
        <text>hydrogencarbonate + H(+) = CO2 + H2O</text>
        <dbReference type="Rhea" id="RHEA:10748"/>
        <dbReference type="ChEBI" id="CHEBI:15377"/>
        <dbReference type="ChEBI" id="CHEBI:15378"/>
        <dbReference type="ChEBI" id="CHEBI:16526"/>
        <dbReference type="ChEBI" id="CHEBI:17544"/>
        <dbReference type="EC" id="4.2.1.1"/>
    </reaction>
</comment>
<keyword evidence="4 8" id="KW-0456">Lyase</keyword>
<dbReference type="InterPro" id="IPR001765">
    <property type="entry name" value="Carbonic_anhydrase"/>
</dbReference>
<evidence type="ECO:0000256" key="3">
    <source>
        <dbReference type="ARBA" id="ARBA00022833"/>
    </source>
</evidence>
<keyword evidence="3 7" id="KW-0862">Zinc</keyword>
<dbReference type="InterPro" id="IPR036874">
    <property type="entry name" value="Carbonic_anhydrase_sf"/>
</dbReference>
<dbReference type="SMART" id="SM00947">
    <property type="entry name" value="Pro_CA"/>
    <property type="match status" value="1"/>
</dbReference>
<dbReference type="GO" id="GO:0004089">
    <property type="term" value="F:carbonate dehydratase activity"/>
    <property type="evidence" value="ECO:0007669"/>
    <property type="project" value="UniProtKB-UniRule"/>
</dbReference>
<reference evidence="9 10" key="1">
    <citation type="submission" date="2018-09" db="EMBL/GenBank/DDBJ databases">
        <title>Whole genome sequencing of Microbacterium oryzae strain MB-10T.</title>
        <authorList>
            <person name="Das S.K."/>
        </authorList>
    </citation>
    <scope>NUCLEOTIDE SEQUENCE [LARGE SCALE GENOMIC DNA]</scope>
    <source>
        <strain evidence="9 10">MB-10</strain>
    </source>
</reference>
<dbReference type="RefSeq" id="WP_156240867.1">
    <property type="nucleotide sequence ID" value="NZ_BAAAZL010000002.1"/>
</dbReference>
<feature type="binding site" evidence="7">
    <location>
        <position position="54"/>
    </location>
    <ligand>
        <name>Zn(2+)</name>
        <dbReference type="ChEBI" id="CHEBI:29105"/>
    </ligand>
</feature>
<dbReference type="SUPFAM" id="SSF53056">
    <property type="entry name" value="beta-carbonic anhydrase, cab"/>
    <property type="match status" value="1"/>
</dbReference>
<dbReference type="PROSITE" id="PS00704">
    <property type="entry name" value="PROK_CO2_ANHYDRASE_1"/>
    <property type="match status" value="1"/>
</dbReference>
<dbReference type="PANTHER" id="PTHR11002">
    <property type="entry name" value="CARBONIC ANHYDRASE"/>
    <property type="match status" value="1"/>
</dbReference>
<dbReference type="PANTHER" id="PTHR11002:SF79">
    <property type="entry name" value="CARBONIC ANHYDRASE 2"/>
    <property type="match status" value="1"/>
</dbReference>
<dbReference type="KEGG" id="moj:D7D94_01285"/>
<dbReference type="EC" id="4.2.1.1" evidence="2 8"/>
<gene>
    <name evidence="9" type="ORF">D7D94_01285</name>
</gene>